<dbReference type="GO" id="GO:0044341">
    <property type="term" value="P:sodium-dependent phosphate transport"/>
    <property type="evidence" value="ECO:0007669"/>
    <property type="project" value="InterPro"/>
</dbReference>
<evidence type="ECO:0000256" key="2">
    <source>
        <dbReference type="ARBA" id="ARBA00022475"/>
    </source>
</evidence>
<accession>X1J3B7</accession>
<feature type="transmembrane region" description="Helical" evidence="6">
    <location>
        <begin position="115"/>
        <end position="140"/>
    </location>
</feature>
<dbReference type="AlphaFoldDB" id="X1J3B7"/>
<dbReference type="EMBL" id="BARU01031843">
    <property type="protein sequence ID" value="GAH64283.1"/>
    <property type="molecule type" value="Genomic_DNA"/>
</dbReference>
<dbReference type="GO" id="GO:0005886">
    <property type="term" value="C:plasma membrane"/>
    <property type="evidence" value="ECO:0007669"/>
    <property type="project" value="UniProtKB-SubCell"/>
</dbReference>
<sequence length="208" mass="22795">MNLFGFIVALYMFVLSLTLIKVSAASLGAGIFSLTRDGISGINAFGLGWLSTLITQSSGAAAATLIAFNLAGIIGPIVLLYMIIGTRIGTSITALFTAFLIHAKRRDFRHGFEIGLANLVYAIPIAIIMFLLEFFTGFFHKIGDSLVVFGPLFKHNIIDIIVLPLIDLLSFIPDHLNIIFGVLLLIGSLKYIPKFMINIWGEKYLKKK</sequence>
<gene>
    <name evidence="7" type="ORF">S03H2_50309</name>
</gene>
<name>X1J3B7_9ZZZZ</name>
<keyword evidence="5 6" id="KW-0472">Membrane</keyword>
<evidence type="ECO:0000256" key="3">
    <source>
        <dbReference type="ARBA" id="ARBA00022692"/>
    </source>
</evidence>
<evidence type="ECO:0000256" key="1">
    <source>
        <dbReference type="ARBA" id="ARBA00004651"/>
    </source>
</evidence>
<dbReference type="InterPro" id="IPR003841">
    <property type="entry name" value="Na/Pi_transpt"/>
</dbReference>
<reference evidence="7" key="1">
    <citation type="journal article" date="2014" name="Front. Microbiol.">
        <title>High frequency of phylogenetically diverse reductive dehalogenase-homologous genes in deep subseafloor sedimentary metagenomes.</title>
        <authorList>
            <person name="Kawai M."/>
            <person name="Futagami T."/>
            <person name="Toyoda A."/>
            <person name="Takaki Y."/>
            <person name="Nishi S."/>
            <person name="Hori S."/>
            <person name="Arai W."/>
            <person name="Tsubouchi T."/>
            <person name="Morono Y."/>
            <person name="Uchiyama I."/>
            <person name="Ito T."/>
            <person name="Fujiyama A."/>
            <person name="Inagaki F."/>
            <person name="Takami H."/>
        </authorList>
    </citation>
    <scope>NUCLEOTIDE SEQUENCE</scope>
    <source>
        <strain evidence="7">Expedition CK06-06</strain>
    </source>
</reference>
<keyword evidence="3 6" id="KW-0812">Transmembrane</keyword>
<dbReference type="GO" id="GO:0005436">
    <property type="term" value="F:sodium:phosphate symporter activity"/>
    <property type="evidence" value="ECO:0007669"/>
    <property type="project" value="InterPro"/>
</dbReference>
<evidence type="ECO:0008006" key="8">
    <source>
        <dbReference type="Google" id="ProtNLM"/>
    </source>
</evidence>
<evidence type="ECO:0000256" key="5">
    <source>
        <dbReference type="ARBA" id="ARBA00023136"/>
    </source>
</evidence>
<dbReference type="Pfam" id="PF02690">
    <property type="entry name" value="Na_Pi_cotrans"/>
    <property type="match status" value="1"/>
</dbReference>
<organism evidence="7">
    <name type="scientific">marine sediment metagenome</name>
    <dbReference type="NCBI Taxonomy" id="412755"/>
    <lineage>
        <taxon>unclassified sequences</taxon>
        <taxon>metagenomes</taxon>
        <taxon>ecological metagenomes</taxon>
    </lineage>
</organism>
<keyword evidence="4 6" id="KW-1133">Transmembrane helix</keyword>
<evidence type="ECO:0000313" key="7">
    <source>
        <dbReference type="EMBL" id="GAH64283.1"/>
    </source>
</evidence>
<protein>
    <recommendedName>
        <fullName evidence="8">Na/Pi cotransporter family protein</fullName>
    </recommendedName>
</protein>
<proteinExistence type="predicted"/>
<comment type="subcellular location">
    <subcellularLocation>
        <location evidence="1">Cell membrane</location>
        <topology evidence="1">Multi-pass membrane protein</topology>
    </subcellularLocation>
</comment>
<evidence type="ECO:0000256" key="4">
    <source>
        <dbReference type="ARBA" id="ARBA00022989"/>
    </source>
</evidence>
<feature type="non-terminal residue" evidence="7">
    <location>
        <position position="208"/>
    </location>
</feature>
<comment type="caution">
    <text evidence="7">The sequence shown here is derived from an EMBL/GenBank/DDBJ whole genome shotgun (WGS) entry which is preliminary data.</text>
</comment>
<feature type="transmembrane region" description="Helical" evidence="6">
    <location>
        <begin position="77"/>
        <end position="103"/>
    </location>
</feature>
<evidence type="ECO:0000256" key="6">
    <source>
        <dbReference type="SAM" id="Phobius"/>
    </source>
</evidence>
<keyword evidence="2" id="KW-1003">Cell membrane</keyword>
<feature type="transmembrane region" description="Helical" evidence="6">
    <location>
        <begin position="44"/>
        <end position="71"/>
    </location>
</feature>
<feature type="transmembrane region" description="Helical" evidence="6">
    <location>
        <begin position="6"/>
        <end position="32"/>
    </location>
</feature>